<proteinExistence type="predicted"/>
<dbReference type="Proteomes" id="UP000502409">
    <property type="component" value="Genome"/>
</dbReference>
<accession>A0A6M3T0W9</accession>
<sequence length="326" mass="36550">MTDLQYSLIRNSGGEVITVFYDGKMLSATDAHPNWAEIKAGVEADDVNVMSLFDPGMVAQSRFERLSDRVTVKSGKVFWDNQPVHNALTEQVIRFLKDGQEDFTPLVNFFEKVQTNENEHSREQLFDWLNAHDFTILPNGNFIGYKGVRKNGDSFESISHGTAISNGIEYNGAIPNPLGAIVEMPRDQVQHDPSVGCHTGLHVGTWSYASGFARGAVLKVEVNPRDVVSVPTDCGHQKLRTCRYTVLEVIDAPVAGPLDYDYAEDDYDSDDNPYGIYDEDEDDYGFDLPVEAEKSVVQTMAGPVDTRFNHLRQKRDKYGRFIPKSK</sequence>
<dbReference type="RefSeq" id="YP_010107583.1">
    <property type="nucleotide sequence ID" value="NC_055842.1"/>
</dbReference>
<evidence type="ECO:0000313" key="2">
    <source>
        <dbReference type="Proteomes" id="UP000502409"/>
    </source>
</evidence>
<gene>
    <name evidence="1" type="primary">223</name>
    <name evidence="1" type="ORF">SEA_BMOC_223</name>
</gene>
<name>A0A6M3T0W9_9CAUD</name>
<reference evidence="1 2" key="1">
    <citation type="submission" date="2020-04" db="EMBL/GenBank/DDBJ databases">
        <authorList>
            <person name="Angtuaco S.E."/>
            <person name="Chung R.C."/>
            <person name="Hung A.H."/>
            <person name="Eghdamian A."/>
            <person name="Zhu L."/>
            <person name="Shaffer C.D."/>
            <person name="Weston-Hafer K.A."/>
            <person name="Garlena R.A."/>
            <person name="Russell D.A."/>
            <person name="Pope W.H."/>
            <person name="Jacobs-Sera D."/>
            <person name="Hatfull G.F."/>
        </authorList>
    </citation>
    <scope>NUCLEOTIDE SEQUENCE [LARGE SCALE GENOMIC DNA]</scope>
</reference>
<organism evidence="1 2">
    <name type="scientific">Streptomyces phage Bmoc</name>
    <dbReference type="NCBI Taxonomy" id="2725629"/>
    <lineage>
        <taxon>Viruses</taxon>
        <taxon>Duplodnaviria</taxon>
        <taxon>Heunggongvirae</taxon>
        <taxon>Uroviricota</taxon>
        <taxon>Caudoviricetes</taxon>
        <taxon>Stanwilliamsviridae</taxon>
        <taxon>Boydwoodruffvirinae</taxon>
        <taxon>Samistivirus</taxon>
        <taxon>Samistivirus bmoc</taxon>
    </lineage>
</organism>
<dbReference type="GeneID" id="65125725"/>
<dbReference type="EMBL" id="MT310865">
    <property type="protein sequence ID" value="QJD50932.1"/>
    <property type="molecule type" value="Genomic_DNA"/>
</dbReference>
<dbReference type="KEGG" id="vg:65125725"/>
<keyword evidence="2" id="KW-1185">Reference proteome</keyword>
<protein>
    <submittedName>
        <fullName evidence="1">RIIB-like protein</fullName>
    </submittedName>
</protein>
<evidence type="ECO:0000313" key="1">
    <source>
        <dbReference type="EMBL" id="QJD50932.1"/>
    </source>
</evidence>